<dbReference type="PANTHER" id="PTHR30055">
    <property type="entry name" value="HTH-TYPE TRANSCRIPTIONAL REGULATOR RUTR"/>
    <property type="match status" value="1"/>
</dbReference>
<dbReference type="PRINTS" id="PR00455">
    <property type="entry name" value="HTHTETR"/>
</dbReference>
<dbReference type="Gene3D" id="1.10.10.60">
    <property type="entry name" value="Homeodomain-like"/>
    <property type="match status" value="1"/>
</dbReference>
<dbReference type="GO" id="GO:0003700">
    <property type="term" value="F:DNA-binding transcription factor activity"/>
    <property type="evidence" value="ECO:0007669"/>
    <property type="project" value="TreeGrafter"/>
</dbReference>
<evidence type="ECO:0000256" key="1">
    <source>
        <dbReference type="ARBA" id="ARBA00022491"/>
    </source>
</evidence>
<evidence type="ECO:0000256" key="2">
    <source>
        <dbReference type="ARBA" id="ARBA00023015"/>
    </source>
</evidence>
<evidence type="ECO:0000256" key="5">
    <source>
        <dbReference type="PROSITE-ProRule" id="PRU00335"/>
    </source>
</evidence>
<feature type="DNA-binding region" description="H-T-H motif" evidence="5">
    <location>
        <begin position="101"/>
        <end position="120"/>
    </location>
</feature>
<keyword evidence="3 5" id="KW-0238">DNA-binding</keyword>
<proteinExistence type="predicted"/>
<dbReference type="Proteomes" id="UP000219565">
    <property type="component" value="Unassembled WGS sequence"/>
</dbReference>
<dbReference type="GO" id="GO:0000976">
    <property type="term" value="F:transcription cis-regulatory region binding"/>
    <property type="evidence" value="ECO:0007669"/>
    <property type="project" value="TreeGrafter"/>
</dbReference>
<dbReference type="InterPro" id="IPR050109">
    <property type="entry name" value="HTH-type_TetR-like_transc_reg"/>
</dbReference>
<accession>A0A285LVU8</accession>
<reference evidence="8" key="1">
    <citation type="submission" date="2017-09" db="EMBL/GenBank/DDBJ databases">
        <authorList>
            <person name="Varghese N."/>
            <person name="Submissions S."/>
        </authorList>
    </citation>
    <scope>NUCLEOTIDE SEQUENCE [LARGE SCALE GENOMIC DNA]</scope>
    <source>
        <strain evidence="8">DSM 45537</strain>
    </source>
</reference>
<dbReference type="Pfam" id="PF17932">
    <property type="entry name" value="TetR_C_24"/>
    <property type="match status" value="1"/>
</dbReference>
<dbReference type="Pfam" id="PF00440">
    <property type="entry name" value="TetR_N"/>
    <property type="match status" value="1"/>
</dbReference>
<dbReference type="InterPro" id="IPR041490">
    <property type="entry name" value="KstR2_TetR_C"/>
</dbReference>
<name>A0A285LVU8_9NOCA</name>
<evidence type="ECO:0000256" key="4">
    <source>
        <dbReference type="ARBA" id="ARBA00023163"/>
    </source>
</evidence>
<evidence type="ECO:0000313" key="8">
    <source>
        <dbReference type="Proteomes" id="UP000219565"/>
    </source>
</evidence>
<dbReference type="EMBL" id="OBEG01000007">
    <property type="protein sequence ID" value="SNY89038.1"/>
    <property type="molecule type" value="Genomic_DNA"/>
</dbReference>
<evidence type="ECO:0000256" key="3">
    <source>
        <dbReference type="ARBA" id="ARBA00023125"/>
    </source>
</evidence>
<dbReference type="PROSITE" id="PS50977">
    <property type="entry name" value="HTH_TETR_2"/>
    <property type="match status" value="1"/>
</dbReference>
<keyword evidence="8" id="KW-1185">Reference proteome</keyword>
<sequence length="270" mass="29916">MVGWLCGRSDREPLIVEQSGDGPRTVSQIVASTSTVWLTLSGAGIPKAPSSDADDAPSTKQTLGCIMTLVTAPDASKSARRNELLALAAELFAERGLRATTVRDIADAAGILSGSLYHHFDSKESMVDEILRGFLDDLFGRYREIVGSGLSSRDTLEALVIASYESFDRFHAAVAIYQAEAKRLKDSERFAYIEEYNREFRELWHQVLTNGVKDGSFRPELDVELAYRFLRDTVWVAVRWYQPGGAITVENLAKQYLTIVLDGLTVSRTD</sequence>
<dbReference type="SUPFAM" id="SSF46689">
    <property type="entry name" value="Homeodomain-like"/>
    <property type="match status" value="1"/>
</dbReference>
<dbReference type="Gene3D" id="1.10.357.10">
    <property type="entry name" value="Tetracycline Repressor, domain 2"/>
    <property type="match status" value="1"/>
</dbReference>
<organism evidence="7 8">
    <name type="scientific">Nocardia amikacinitolerans</name>
    <dbReference type="NCBI Taxonomy" id="756689"/>
    <lineage>
        <taxon>Bacteria</taxon>
        <taxon>Bacillati</taxon>
        <taxon>Actinomycetota</taxon>
        <taxon>Actinomycetes</taxon>
        <taxon>Mycobacteriales</taxon>
        <taxon>Nocardiaceae</taxon>
        <taxon>Nocardia</taxon>
    </lineage>
</organism>
<dbReference type="InterPro" id="IPR009057">
    <property type="entry name" value="Homeodomain-like_sf"/>
</dbReference>
<evidence type="ECO:0000313" key="7">
    <source>
        <dbReference type="EMBL" id="SNY89038.1"/>
    </source>
</evidence>
<dbReference type="PANTHER" id="PTHR30055:SF175">
    <property type="entry name" value="HTH-TYPE TRANSCRIPTIONAL REPRESSOR KSTR2"/>
    <property type="match status" value="1"/>
</dbReference>
<dbReference type="SUPFAM" id="SSF48498">
    <property type="entry name" value="Tetracyclin repressor-like, C-terminal domain"/>
    <property type="match status" value="1"/>
</dbReference>
<gene>
    <name evidence="7" type="ORF">SAMN04244553_6036</name>
</gene>
<keyword evidence="4" id="KW-0804">Transcription</keyword>
<dbReference type="InterPro" id="IPR036271">
    <property type="entry name" value="Tet_transcr_reg_TetR-rel_C_sf"/>
</dbReference>
<keyword evidence="2" id="KW-0805">Transcription regulation</keyword>
<dbReference type="FunFam" id="1.10.10.60:FF:000289">
    <property type="entry name" value="TetR family transcriptional regulator"/>
    <property type="match status" value="1"/>
</dbReference>
<evidence type="ECO:0000259" key="6">
    <source>
        <dbReference type="PROSITE" id="PS50977"/>
    </source>
</evidence>
<dbReference type="AlphaFoldDB" id="A0A285LVU8"/>
<feature type="domain" description="HTH tetR-type" evidence="6">
    <location>
        <begin position="78"/>
        <end position="138"/>
    </location>
</feature>
<keyword evidence="1" id="KW-0678">Repressor</keyword>
<protein>
    <submittedName>
        <fullName evidence="7">Transcriptional regulator, TetR family</fullName>
    </submittedName>
</protein>
<dbReference type="InterPro" id="IPR001647">
    <property type="entry name" value="HTH_TetR"/>
</dbReference>